<dbReference type="AlphaFoldDB" id="A0A0F7JY77"/>
<proteinExistence type="predicted"/>
<dbReference type="PATRIC" id="fig|1543721.4.peg.2086"/>
<dbReference type="KEGG" id="seds:AAY24_10050"/>
<dbReference type="RefSeq" id="WP_046859575.1">
    <property type="nucleotide sequence ID" value="NZ_CP011412.1"/>
</dbReference>
<accession>A0A0F7JY77</accession>
<dbReference type="Pfam" id="PF05990">
    <property type="entry name" value="DUF900"/>
    <property type="match status" value="1"/>
</dbReference>
<organism evidence="1 2">
    <name type="scientific">Sedimenticola thiotaurini</name>
    <dbReference type="NCBI Taxonomy" id="1543721"/>
    <lineage>
        <taxon>Bacteria</taxon>
        <taxon>Pseudomonadati</taxon>
        <taxon>Pseudomonadota</taxon>
        <taxon>Gammaproteobacteria</taxon>
        <taxon>Chromatiales</taxon>
        <taxon>Sedimenticolaceae</taxon>
        <taxon>Sedimenticola</taxon>
    </lineage>
</organism>
<keyword evidence="2" id="KW-1185">Reference proteome</keyword>
<gene>
    <name evidence="1" type="ORF">AAY24_10050</name>
</gene>
<protein>
    <recommendedName>
        <fullName evidence="3">Alpha/beta hydrolase</fullName>
    </recommendedName>
</protein>
<dbReference type="EMBL" id="CP011412">
    <property type="protein sequence ID" value="AKH20642.1"/>
    <property type="molecule type" value="Genomic_DNA"/>
</dbReference>
<evidence type="ECO:0000313" key="1">
    <source>
        <dbReference type="EMBL" id="AKH20642.1"/>
    </source>
</evidence>
<reference evidence="1 2" key="1">
    <citation type="journal article" date="2015" name="Genome Announc.">
        <title>Complete Genome Sequence of Sedimenticola thiotaurini Strain SIP-G1, a Polyphosphate- and Polyhydroxyalkanoate-Accumulating Sulfur-Oxidizing Gammaproteobacterium Isolated from Salt Marsh Sediments.</title>
        <authorList>
            <person name="Flood B.E."/>
            <person name="Jones D.S."/>
            <person name="Bailey J.V."/>
        </authorList>
    </citation>
    <scope>NUCLEOTIDE SEQUENCE [LARGE SCALE GENOMIC DNA]</scope>
    <source>
        <strain evidence="1 2">SIP-G1</strain>
    </source>
</reference>
<evidence type="ECO:0000313" key="2">
    <source>
        <dbReference type="Proteomes" id="UP000034410"/>
    </source>
</evidence>
<dbReference type="Proteomes" id="UP000034410">
    <property type="component" value="Chromosome"/>
</dbReference>
<dbReference type="InterPro" id="IPR010297">
    <property type="entry name" value="DUF900_hydrolase"/>
</dbReference>
<dbReference type="OrthoDB" id="9797755at2"/>
<sequence length="325" mass="37377">MLFITNRFPKQSIRTRIGRKFDFDLNDNAPSNSVFFCEKTGDQAYTEIGSVEFLSRLKTASYRQILIYIHGFSNLPEDVFKGAEEFQALCDKKKKKEVLVVPLIWPCDNDFGIVQDYWDDQKAADSSAYSFARVMEKFLYWRNSEAYNPHTDPCFKRINILAHSMGNRVLRETLAAWNRYDLADGVPLIFRNTFLVAADIVNESLQEGNRGELICHASRNVVVYFASDDLALRASKASNLKNKIASRRLGHTGPEDMRLTPANVYTVDCDDVNNIYDHPKGHSYFRSGRKQGQPGLVFEHIFETLLSGRVFPEDEFRRTTIIREE</sequence>
<name>A0A0F7JY77_9GAMM</name>
<evidence type="ECO:0008006" key="3">
    <source>
        <dbReference type="Google" id="ProtNLM"/>
    </source>
</evidence>